<organism evidence="2 3">
    <name type="scientific">Paspalum notatum var. saurae</name>
    <dbReference type="NCBI Taxonomy" id="547442"/>
    <lineage>
        <taxon>Eukaryota</taxon>
        <taxon>Viridiplantae</taxon>
        <taxon>Streptophyta</taxon>
        <taxon>Embryophyta</taxon>
        <taxon>Tracheophyta</taxon>
        <taxon>Spermatophyta</taxon>
        <taxon>Magnoliopsida</taxon>
        <taxon>Liliopsida</taxon>
        <taxon>Poales</taxon>
        <taxon>Poaceae</taxon>
        <taxon>PACMAD clade</taxon>
        <taxon>Panicoideae</taxon>
        <taxon>Andropogonodae</taxon>
        <taxon>Paspaleae</taxon>
        <taxon>Paspalinae</taxon>
        <taxon>Paspalum</taxon>
    </lineage>
</organism>
<name>A0AAQ3UJM9_PASNO</name>
<dbReference type="AlphaFoldDB" id="A0AAQ3UJM9"/>
<protein>
    <submittedName>
        <fullName evidence="2">Uncharacterized protein</fullName>
    </submittedName>
</protein>
<keyword evidence="3" id="KW-1185">Reference proteome</keyword>
<evidence type="ECO:0000256" key="1">
    <source>
        <dbReference type="SAM" id="MobiDB-lite"/>
    </source>
</evidence>
<evidence type="ECO:0000313" key="3">
    <source>
        <dbReference type="Proteomes" id="UP001341281"/>
    </source>
</evidence>
<sequence>MTMLPIKPLDGYLRWKESVLLRLHSADVAHVLFDDPPPAATAAAAAAKKWARDDAVCRGHILYALSDRIFPDYVRHATGRALWEAVARTYDLDSFFDLYERQKQRFRRDFWFDMGAPLLEQLAHAEALAFTGDCPSDAVVAHMICDKLPAHVATFIRFGDGGMSTRKVWKALQSQEEMRVQAEDERAREGEAAARVQQELHGKPGRRHHRRR</sequence>
<feature type="region of interest" description="Disordered" evidence="1">
    <location>
        <begin position="180"/>
        <end position="212"/>
    </location>
</feature>
<reference evidence="2 3" key="1">
    <citation type="submission" date="2024-02" db="EMBL/GenBank/DDBJ databases">
        <title>High-quality chromosome-scale genome assembly of Pensacola bahiagrass (Paspalum notatum Flugge var. saurae).</title>
        <authorList>
            <person name="Vega J.M."/>
            <person name="Podio M."/>
            <person name="Orjuela J."/>
            <person name="Siena L.A."/>
            <person name="Pessino S.C."/>
            <person name="Combes M.C."/>
            <person name="Mariac C."/>
            <person name="Albertini E."/>
            <person name="Pupilli F."/>
            <person name="Ortiz J.P.A."/>
            <person name="Leblanc O."/>
        </authorList>
    </citation>
    <scope>NUCLEOTIDE SEQUENCE [LARGE SCALE GENOMIC DNA]</scope>
    <source>
        <strain evidence="2">R1</strain>
        <tissue evidence="2">Leaf</tissue>
    </source>
</reference>
<dbReference type="EMBL" id="CP144753">
    <property type="protein sequence ID" value="WVZ92929.1"/>
    <property type="molecule type" value="Genomic_DNA"/>
</dbReference>
<dbReference type="Proteomes" id="UP001341281">
    <property type="component" value="Chromosome 09"/>
</dbReference>
<accession>A0AAQ3UJM9</accession>
<gene>
    <name evidence="2" type="ORF">U9M48_038959</name>
</gene>
<feature type="compositionally biased region" description="Basic and acidic residues" evidence="1">
    <location>
        <begin position="180"/>
        <end position="202"/>
    </location>
</feature>
<feature type="compositionally biased region" description="Basic residues" evidence="1">
    <location>
        <begin position="203"/>
        <end position="212"/>
    </location>
</feature>
<proteinExistence type="predicted"/>
<dbReference type="PROSITE" id="PS50096">
    <property type="entry name" value="IQ"/>
    <property type="match status" value="1"/>
</dbReference>
<evidence type="ECO:0000313" key="2">
    <source>
        <dbReference type="EMBL" id="WVZ92929.1"/>
    </source>
</evidence>